<organism evidence="1 2">
    <name type="scientific">Xylaria arbuscula</name>
    <dbReference type="NCBI Taxonomy" id="114810"/>
    <lineage>
        <taxon>Eukaryota</taxon>
        <taxon>Fungi</taxon>
        <taxon>Dikarya</taxon>
        <taxon>Ascomycota</taxon>
        <taxon>Pezizomycotina</taxon>
        <taxon>Sordariomycetes</taxon>
        <taxon>Xylariomycetidae</taxon>
        <taxon>Xylariales</taxon>
        <taxon>Xylariaceae</taxon>
        <taxon>Xylaria</taxon>
    </lineage>
</organism>
<evidence type="ECO:0000313" key="2">
    <source>
        <dbReference type="Proteomes" id="UP001148614"/>
    </source>
</evidence>
<keyword evidence="2" id="KW-1185">Reference proteome</keyword>
<accession>A0A9W8N513</accession>
<dbReference type="Proteomes" id="UP001148614">
    <property type="component" value="Unassembled WGS sequence"/>
</dbReference>
<dbReference type="AlphaFoldDB" id="A0A9W8N513"/>
<comment type="caution">
    <text evidence="1">The sequence shown here is derived from an EMBL/GenBank/DDBJ whole genome shotgun (WGS) entry which is preliminary data.</text>
</comment>
<name>A0A9W8N513_9PEZI</name>
<protein>
    <submittedName>
        <fullName evidence="1">Uncharacterized protein</fullName>
    </submittedName>
</protein>
<dbReference type="EMBL" id="JANPWZ010002956">
    <property type="protein sequence ID" value="KAJ3555017.1"/>
    <property type="molecule type" value="Genomic_DNA"/>
</dbReference>
<proteinExistence type="predicted"/>
<sequence length="278" mass="31764">MQGDIFQLETLTSQVTVPKPQPAMARPRPTSNAQVAIYNEDDLSHLLYVSNHPHHHHHHHHAHEQRPFTHPADVGMVLINSVDDMEASTPALSDCESYYDSEGEGMDIESPVTPPLTTFEGIDEVALEAYRRKGRRNAFSTDDLHFPIFLGRQDEEVEEEWPVKSQTAPKELVQTVTLPAVKLPEVPASQHVNAIGGNVMSWWPEPLETMEANWTVEKTQWQLELEKEKLRDLEREAGLAAPKKSYETYDVAPVKNIDGPLMNWWPTPLYDWSEHFYE</sequence>
<reference evidence="1" key="1">
    <citation type="submission" date="2022-07" db="EMBL/GenBank/DDBJ databases">
        <title>Genome Sequence of Xylaria arbuscula.</title>
        <authorList>
            <person name="Buettner E."/>
        </authorList>
    </citation>
    <scope>NUCLEOTIDE SEQUENCE</scope>
    <source>
        <strain evidence="1">VT107</strain>
    </source>
</reference>
<gene>
    <name evidence="1" type="ORF">NPX13_g10455</name>
</gene>
<evidence type="ECO:0000313" key="1">
    <source>
        <dbReference type="EMBL" id="KAJ3555017.1"/>
    </source>
</evidence>
<dbReference type="VEuPathDB" id="FungiDB:F4678DRAFT_436599"/>